<dbReference type="OrthoDB" id="761145at2"/>
<proteinExistence type="predicted"/>
<accession>W0F3L0</accession>
<organism evidence="3 4">
    <name type="scientific">Niabella soli DSM 19437</name>
    <dbReference type="NCBI Taxonomy" id="929713"/>
    <lineage>
        <taxon>Bacteria</taxon>
        <taxon>Pseudomonadati</taxon>
        <taxon>Bacteroidota</taxon>
        <taxon>Chitinophagia</taxon>
        <taxon>Chitinophagales</taxon>
        <taxon>Chitinophagaceae</taxon>
        <taxon>Niabella</taxon>
    </lineage>
</organism>
<feature type="domain" description="DUF8188" evidence="2">
    <location>
        <begin position="36"/>
        <end position="205"/>
    </location>
</feature>
<dbReference type="KEGG" id="nso:NIASO_11375"/>
<dbReference type="Pfam" id="PF26603">
    <property type="entry name" value="DUF8188"/>
    <property type="match status" value="1"/>
</dbReference>
<name>W0F3L0_9BACT</name>
<protein>
    <recommendedName>
        <fullName evidence="2">DUF8188 domain-containing protein</fullName>
    </recommendedName>
</protein>
<feature type="transmembrane region" description="Helical" evidence="1">
    <location>
        <begin position="225"/>
        <end position="245"/>
    </location>
</feature>
<gene>
    <name evidence="3" type="ORF">NIASO_11375</name>
</gene>
<dbReference type="HOGENOM" id="CLU_1093409_0_0_10"/>
<feature type="transmembrane region" description="Helical" evidence="1">
    <location>
        <begin position="9"/>
        <end position="30"/>
    </location>
</feature>
<dbReference type="eggNOG" id="ENOG502ZEBS">
    <property type="taxonomic scope" value="Bacteria"/>
</dbReference>
<evidence type="ECO:0000256" key="1">
    <source>
        <dbReference type="SAM" id="Phobius"/>
    </source>
</evidence>
<evidence type="ECO:0000259" key="2">
    <source>
        <dbReference type="Pfam" id="PF26603"/>
    </source>
</evidence>
<evidence type="ECO:0000313" key="3">
    <source>
        <dbReference type="EMBL" id="AHF17630.1"/>
    </source>
</evidence>
<evidence type="ECO:0000313" key="4">
    <source>
        <dbReference type="Proteomes" id="UP000003586"/>
    </source>
</evidence>
<keyword evidence="4" id="KW-1185">Reference proteome</keyword>
<keyword evidence="1" id="KW-1133">Transmembrane helix</keyword>
<dbReference type="RefSeq" id="WP_008585623.1">
    <property type="nucleotide sequence ID" value="NZ_CP007035.1"/>
</dbReference>
<sequence length="254" mass="28973">MAFLKNMGIIGYIIGAVVILPLLLVVYNFLFINKNDAKKYVTSYIENSTEVLSLKLPKPDLLANESYSGVSKMIDTKIASKYMGRDGTQRSRMNYKIFFHDSLKKYIQITMINVNGGFWGSLYDNSFLVKINKDDLINPFYGTKEHPLLAFSARGADTPLTAVRASKETGGAVKINVDTSPDQYEYNVSMYLTYVMPKSEFKKRFEGVSLWYTPFLEIKGVKDSVPFIMIIVPLIFLIYFGVRLYKMNHPRHSS</sequence>
<reference evidence="3 4" key="1">
    <citation type="submission" date="2013-12" db="EMBL/GenBank/DDBJ databases">
        <authorList>
            <consortium name="DOE Joint Genome Institute"/>
            <person name="Eisen J."/>
            <person name="Huntemann M."/>
            <person name="Han J."/>
            <person name="Chen A."/>
            <person name="Kyrpides N."/>
            <person name="Mavromatis K."/>
            <person name="Markowitz V."/>
            <person name="Palaniappan K."/>
            <person name="Ivanova N."/>
            <person name="Schaumberg A."/>
            <person name="Pati A."/>
            <person name="Liolios K."/>
            <person name="Nordberg H.P."/>
            <person name="Cantor M.N."/>
            <person name="Hua S.X."/>
            <person name="Woyke T."/>
        </authorList>
    </citation>
    <scope>NUCLEOTIDE SEQUENCE [LARGE SCALE GENOMIC DNA]</scope>
    <source>
        <strain evidence="4">DSM 19437</strain>
    </source>
</reference>
<keyword evidence="1" id="KW-0812">Transmembrane</keyword>
<dbReference type="Proteomes" id="UP000003586">
    <property type="component" value="Chromosome"/>
</dbReference>
<dbReference type="InterPro" id="IPR058501">
    <property type="entry name" value="DUF8188"/>
</dbReference>
<dbReference type="STRING" id="929713.NIASO_11375"/>
<dbReference type="EMBL" id="CP007035">
    <property type="protein sequence ID" value="AHF17630.1"/>
    <property type="molecule type" value="Genomic_DNA"/>
</dbReference>
<dbReference type="AlphaFoldDB" id="W0F3L0"/>
<keyword evidence="1" id="KW-0472">Membrane</keyword>